<dbReference type="PROSITE" id="PS50893">
    <property type="entry name" value="ABC_TRANSPORTER_2"/>
    <property type="match status" value="1"/>
</dbReference>
<evidence type="ECO:0000256" key="9">
    <source>
        <dbReference type="ARBA" id="ARBA00022989"/>
    </source>
</evidence>
<evidence type="ECO:0000256" key="3">
    <source>
        <dbReference type="ARBA" id="ARBA00022475"/>
    </source>
</evidence>
<keyword evidence="6" id="KW-0788">Thiol protease</keyword>
<dbReference type="Proteomes" id="UP000291758">
    <property type="component" value="Chromosome"/>
</dbReference>
<keyword evidence="6" id="KW-0645">Protease</keyword>
<keyword evidence="4 13" id="KW-0812">Transmembrane</keyword>
<comment type="similarity">
    <text evidence="12">Belongs to the ABC transporter superfamily. Lipid exporter (TC 3.A.1.106) family.</text>
</comment>
<evidence type="ECO:0000256" key="5">
    <source>
        <dbReference type="ARBA" id="ARBA00022741"/>
    </source>
</evidence>
<evidence type="ECO:0000256" key="6">
    <source>
        <dbReference type="ARBA" id="ARBA00022807"/>
    </source>
</evidence>
<dbReference type="OrthoDB" id="9806127at2"/>
<dbReference type="GO" id="GO:0005886">
    <property type="term" value="C:plasma membrane"/>
    <property type="evidence" value="ECO:0007669"/>
    <property type="project" value="UniProtKB-SubCell"/>
</dbReference>
<dbReference type="SMART" id="SM00382">
    <property type="entry name" value="AAA"/>
    <property type="match status" value="1"/>
</dbReference>
<keyword evidence="10 13" id="KW-0472">Membrane</keyword>
<gene>
    <name evidence="17" type="ORF">ET495_04140</name>
</gene>
<feature type="domain" description="Peptidase C39" evidence="16">
    <location>
        <begin position="11"/>
        <end position="130"/>
    </location>
</feature>
<keyword evidence="7" id="KW-0067">ATP-binding</keyword>
<feature type="transmembrane region" description="Helical" evidence="13">
    <location>
        <begin position="264"/>
        <end position="287"/>
    </location>
</feature>
<evidence type="ECO:0000259" key="16">
    <source>
        <dbReference type="PROSITE" id="PS50990"/>
    </source>
</evidence>
<dbReference type="SUPFAM" id="SSF52540">
    <property type="entry name" value="P-loop containing nucleoside triphosphate hydrolases"/>
    <property type="match status" value="1"/>
</dbReference>
<dbReference type="InterPro" id="IPR003439">
    <property type="entry name" value="ABC_transporter-like_ATP-bd"/>
</dbReference>
<feature type="transmembrane region" description="Helical" evidence="13">
    <location>
        <begin position="409"/>
        <end position="432"/>
    </location>
</feature>
<keyword evidence="5" id="KW-0547">Nucleotide-binding</keyword>
<dbReference type="SUPFAM" id="SSF90123">
    <property type="entry name" value="ABC transporter transmembrane region"/>
    <property type="match status" value="1"/>
</dbReference>
<feature type="domain" description="ABC transmembrane type-1" evidence="15">
    <location>
        <begin position="156"/>
        <end position="434"/>
    </location>
</feature>
<dbReference type="Pfam" id="PF03412">
    <property type="entry name" value="Peptidase_C39"/>
    <property type="match status" value="1"/>
</dbReference>
<feature type="transmembrane region" description="Helical" evidence="13">
    <location>
        <begin position="192"/>
        <end position="212"/>
    </location>
</feature>
<accession>A0A4P6EJ63</accession>
<dbReference type="InterPro" id="IPR036640">
    <property type="entry name" value="ABC1_TM_sf"/>
</dbReference>
<dbReference type="RefSeq" id="WP_129202830.1">
    <property type="nucleotide sequence ID" value="NZ_CP035495.1"/>
</dbReference>
<evidence type="ECO:0000256" key="10">
    <source>
        <dbReference type="ARBA" id="ARBA00023136"/>
    </source>
</evidence>
<dbReference type="PROSITE" id="PS50990">
    <property type="entry name" value="PEPTIDASE_C39"/>
    <property type="match status" value="1"/>
</dbReference>
<keyword evidence="11" id="KW-0080">Bacteriocin transport</keyword>
<dbReference type="GO" id="GO:0008234">
    <property type="term" value="F:cysteine-type peptidase activity"/>
    <property type="evidence" value="ECO:0007669"/>
    <property type="project" value="UniProtKB-KW"/>
</dbReference>
<feature type="transmembrane region" description="Helical" evidence="13">
    <location>
        <begin position="376"/>
        <end position="397"/>
    </location>
</feature>
<sequence length="711" mass="74706">MRRRAVHLVRQGADTECALACCAMVLHAAGSGTRMADLRRRYEPGRDGLNVKHITTVLRDHGCEPHVYRTTAAGLATVPLPAICYWDRRHYVVVTRVDSRGATLYDPGTGRARISHAQLDVHFSGLAVTSEPASRRTPSTVPSPARVLARLARPHAGVLLGALGAALVSALAVIGLPSVLGAVLDGSPSDGWGATASVLLGIAVMYALLLVARSSVSILASVVLGRSLAEQVFHRLVRLPYSYFVNRGTGAVLFDLDAVQQLRVLLTTDVIGVAVGVIVSAALLGWIGTQSVTALAAMGAVIIVLVLLTVVSSRAVRATAVDETARRAELQGVQVTAVSGIEAIKTNGAEERYVRTWRSLNNRVQRAFARLQGVQAAFTALTAGLQLVAPILIVVIVSSQREADVATVVAVQALSGFLLGQVAAVAGSLTAVAEGWAMLDRVAAVLVHPVDDRFQGDPGSAPTSTEIAVRAASFAYATFSTPVVRCVTLDVPAGSMVALVGPSGSGKSTLGRLIVGLHRPTEGSVAVGGNDLAHYDRDAYYAHVAYVPQSVVLDHGTLRDNLLRGVGDVSDDAIAKALECVGLAHDVAGMPLGLETPVAPLGQNLSGGQRQRVALARAALKRASVIVLDEATSSLDHEAESTVTEYFRGLNATRVVIAHRLSTIIDADLICVMDEGRIVERGTHAELVARRGRYWELYSSRTSAAAGLIPV</sequence>
<dbReference type="InterPro" id="IPR017871">
    <property type="entry name" value="ABC_transporter-like_CS"/>
</dbReference>
<dbReference type="InterPro" id="IPR005074">
    <property type="entry name" value="Peptidase_C39"/>
</dbReference>
<evidence type="ECO:0000256" key="7">
    <source>
        <dbReference type="ARBA" id="ARBA00022840"/>
    </source>
</evidence>
<keyword evidence="3" id="KW-1003">Cell membrane</keyword>
<dbReference type="PANTHER" id="PTHR24221:SF654">
    <property type="entry name" value="ATP-BINDING CASSETTE SUB-FAMILY B MEMBER 6"/>
    <property type="match status" value="1"/>
</dbReference>
<dbReference type="PANTHER" id="PTHR24221">
    <property type="entry name" value="ATP-BINDING CASSETTE SUB-FAMILY B"/>
    <property type="match status" value="1"/>
</dbReference>
<dbReference type="Pfam" id="PF00005">
    <property type="entry name" value="ABC_tran"/>
    <property type="match status" value="1"/>
</dbReference>
<dbReference type="PROSITE" id="PS50929">
    <property type="entry name" value="ABC_TM1F"/>
    <property type="match status" value="1"/>
</dbReference>
<dbReference type="GO" id="GO:0034040">
    <property type="term" value="F:ATPase-coupled lipid transmembrane transporter activity"/>
    <property type="evidence" value="ECO:0007669"/>
    <property type="project" value="TreeGrafter"/>
</dbReference>
<evidence type="ECO:0000259" key="14">
    <source>
        <dbReference type="PROSITE" id="PS50893"/>
    </source>
</evidence>
<comment type="subcellular location">
    <subcellularLocation>
        <location evidence="1">Cell membrane</location>
        <topology evidence="1">Multi-pass membrane protein</topology>
    </subcellularLocation>
</comment>
<dbReference type="Gene3D" id="3.40.50.300">
    <property type="entry name" value="P-loop containing nucleotide triphosphate hydrolases"/>
    <property type="match status" value="1"/>
</dbReference>
<evidence type="ECO:0000256" key="1">
    <source>
        <dbReference type="ARBA" id="ARBA00004651"/>
    </source>
</evidence>
<dbReference type="GO" id="GO:0005524">
    <property type="term" value="F:ATP binding"/>
    <property type="evidence" value="ECO:0007669"/>
    <property type="project" value="UniProtKB-KW"/>
</dbReference>
<evidence type="ECO:0000256" key="2">
    <source>
        <dbReference type="ARBA" id="ARBA00022448"/>
    </source>
</evidence>
<keyword evidence="9 13" id="KW-1133">Transmembrane helix</keyword>
<keyword evidence="2" id="KW-0813">Transport</keyword>
<dbReference type="InterPro" id="IPR027417">
    <property type="entry name" value="P-loop_NTPase"/>
</dbReference>
<dbReference type="InterPro" id="IPR011527">
    <property type="entry name" value="ABC1_TM_dom"/>
</dbReference>
<feature type="transmembrane region" description="Helical" evidence="13">
    <location>
        <begin position="156"/>
        <end position="180"/>
    </location>
</feature>
<dbReference type="InterPro" id="IPR039421">
    <property type="entry name" value="Type_1_exporter"/>
</dbReference>
<protein>
    <submittedName>
        <fullName evidence="17">Peptidase domain-containing ABC transporter</fullName>
    </submittedName>
</protein>
<dbReference type="FunFam" id="3.40.50.300:FF:000299">
    <property type="entry name" value="ABC transporter ATP-binding protein/permease"/>
    <property type="match status" value="1"/>
</dbReference>
<dbReference type="PROSITE" id="PS00211">
    <property type="entry name" value="ABC_TRANSPORTER_1"/>
    <property type="match status" value="1"/>
</dbReference>
<dbReference type="GO" id="GO:0043213">
    <property type="term" value="P:bacteriocin transport"/>
    <property type="evidence" value="ECO:0007669"/>
    <property type="project" value="UniProtKB-KW"/>
</dbReference>
<evidence type="ECO:0000313" key="17">
    <source>
        <dbReference type="EMBL" id="QAY62572.1"/>
    </source>
</evidence>
<keyword evidence="6" id="KW-0378">Hydrolase</keyword>
<dbReference type="GO" id="GO:0016887">
    <property type="term" value="F:ATP hydrolysis activity"/>
    <property type="evidence" value="ECO:0007669"/>
    <property type="project" value="InterPro"/>
</dbReference>
<evidence type="ECO:0000256" key="13">
    <source>
        <dbReference type="SAM" id="Phobius"/>
    </source>
</evidence>
<keyword evidence="18" id="KW-1185">Reference proteome</keyword>
<reference evidence="17 18" key="1">
    <citation type="submission" date="2019-01" db="EMBL/GenBank/DDBJ databases">
        <title>Genome sequencing of strain 2JSPR-7.</title>
        <authorList>
            <person name="Heo J."/>
            <person name="Kim S.-J."/>
            <person name="Kim J.-S."/>
            <person name="Hong S.-B."/>
            <person name="Kwon S.-W."/>
        </authorList>
    </citation>
    <scope>NUCLEOTIDE SEQUENCE [LARGE SCALE GENOMIC DNA]</scope>
    <source>
        <strain evidence="17 18">2JSPR-7</strain>
    </source>
</reference>
<organism evidence="17 18">
    <name type="scientific">Xylanimonas allomyrinae</name>
    <dbReference type="NCBI Taxonomy" id="2509459"/>
    <lineage>
        <taxon>Bacteria</taxon>
        <taxon>Bacillati</taxon>
        <taxon>Actinomycetota</taxon>
        <taxon>Actinomycetes</taxon>
        <taxon>Micrococcales</taxon>
        <taxon>Promicromonosporaceae</taxon>
        <taxon>Xylanimonas</taxon>
    </lineage>
</organism>
<name>A0A4P6EJ63_9MICO</name>
<dbReference type="EMBL" id="CP035495">
    <property type="protein sequence ID" value="QAY62572.1"/>
    <property type="molecule type" value="Genomic_DNA"/>
</dbReference>
<dbReference type="Gene3D" id="1.20.1560.10">
    <property type="entry name" value="ABC transporter type 1, transmembrane domain"/>
    <property type="match status" value="1"/>
</dbReference>
<dbReference type="GO" id="GO:0140359">
    <property type="term" value="F:ABC-type transporter activity"/>
    <property type="evidence" value="ECO:0007669"/>
    <property type="project" value="InterPro"/>
</dbReference>
<feature type="domain" description="ABC transporter" evidence="14">
    <location>
        <begin position="469"/>
        <end position="700"/>
    </location>
</feature>
<evidence type="ECO:0000259" key="15">
    <source>
        <dbReference type="PROSITE" id="PS50929"/>
    </source>
</evidence>
<evidence type="ECO:0000256" key="12">
    <source>
        <dbReference type="ARBA" id="ARBA00061644"/>
    </source>
</evidence>
<keyword evidence="8" id="KW-0653">Protein transport</keyword>
<feature type="transmembrane region" description="Helical" evidence="13">
    <location>
        <begin position="293"/>
        <end position="311"/>
    </location>
</feature>
<dbReference type="Gene3D" id="3.90.70.10">
    <property type="entry name" value="Cysteine proteinases"/>
    <property type="match status" value="1"/>
</dbReference>
<dbReference type="Pfam" id="PF00664">
    <property type="entry name" value="ABC_membrane"/>
    <property type="match status" value="1"/>
</dbReference>
<evidence type="ECO:0000313" key="18">
    <source>
        <dbReference type="Proteomes" id="UP000291758"/>
    </source>
</evidence>
<evidence type="ECO:0000256" key="11">
    <source>
        <dbReference type="ARBA" id="ARBA00043264"/>
    </source>
</evidence>
<evidence type="ECO:0000256" key="8">
    <source>
        <dbReference type="ARBA" id="ARBA00022927"/>
    </source>
</evidence>
<dbReference type="GO" id="GO:0006508">
    <property type="term" value="P:proteolysis"/>
    <property type="evidence" value="ECO:0007669"/>
    <property type="project" value="InterPro"/>
</dbReference>
<dbReference type="GO" id="GO:0015031">
    <property type="term" value="P:protein transport"/>
    <property type="evidence" value="ECO:0007669"/>
    <property type="project" value="UniProtKB-KW"/>
</dbReference>
<dbReference type="KEGG" id="xyl:ET495_04140"/>
<dbReference type="InterPro" id="IPR003593">
    <property type="entry name" value="AAA+_ATPase"/>
</dbReference>
<proteinExistence type="inferred from homology"/>
<evidence type="ECO:0000256" key="4">
    <source>
        <dbReference type="ARBA" id="ARBA00022692"/>
    </source>
</evidence>
<dbReference type="AlphaFoldDB" id="A0A4P6EJ63"/>